<dbReference type="InterPro" id="IPR001279">
    <property type="entry name" value="Metallo-B-lactamas"/>
</dbReference>
<sequence>MEESSYQRVPYVKKGKKFINPHLDVKRAGLWEFVLWQCGYLNDKNNEPLSMPKGFAYPNPAVEVSASEPKVSWINHCTFLVEIEGIRILTDPIWGERCSPFQSIGPKRLHEPCVQLSDIPTMDIVLISHNHYDHLDKKVVKLLHQKHPDILWVIPKGMRSWFNKLGIQQVIELCWWEKSEVSLPGHQGVELTITATPAQHFSGRGIFDTDQTLWSGFVVQCKKEGKTPKQFYFVGDTGYNPKDFKAIGQFFGEMDLAMIPIGTYIPHKFMDPIHTCPNKAVEIHCEVNSKLSVGMHWKTFRLSDEKQMQPPYDLFCCLNSKKISPLQFRCLDVGQAINW</sequence>
<dbReference type="Gene3D" id="3.60.15.10">
    <property type="entry name" value="Ribonuclease Z/Hydroxyacylglutathione hydrolase-like"/>
    <property type="match status" value="1"/>
</dbReference>
<evidence type="ECO:0000313" key="3">
    <source>
        <dbReference type="Proteomes" id="UP000218775"/>
    </source>
</evidence>
<evidence type="ECO:0000313" key="2">
    <source>
        <dbReference type="EMBL" id="PCI78662.1"/>
    </source>
</evidence>
<proteinExistence type="predicted"/>
<organism evidence="2 3">
    <name type="scientific">Aerophobetes bacterium</name>
    <dbReference type="NCBI Taxonomy" id="2030807"/>
    <lineage>
        <taxon>Bacteria</taxon>
        <taxon>Candidatus Aerophobota</taxon>
    </lineage>
</organism>
<dbReference type="GO" id="GO:0005737">
    <property type="term" value="C:cytoplasm"/>
    <property type="evidence" value="ECO:0007669"/>
    <property type="project" value="TreeGrafter"/>
</dbReference>
<comment type="caution">
    <text evidence="2">The sequence shown here is derived from an EMBL/GenBank/DDBJ whole genome shotgun (WGS) entry which is preliminary data.</text>
</comment>
<gene>
    <name evidence="2" type="ORF">COB21_00330</name>
</gene>
<feature type="domain" description="Metallo-beta-lactamase" evidence="1">
    <location>
        <begin position="87"/>
        <end position="297"/>
    </location>
</feature>
<reference evidence="3" key="1">
    <citation type="submission" date="2017-08" db="EMBL/GenBank/DDBJ databases">
        <title>A dynamic microbial community with high functional redundancy inhabits the cold, oxic subseafloor aquifer.</title>
        <authorList>
            <person name="Tully B.J."/>
            <person name="Wheat C.G."/>
            <person name="Glazer B.T."/>
            <person name="Huber J.A."/>
        </authorList>
    </citation>
    <scope>NUCLEOTIDE SEQUENCE [LARGE SCALE GENOMIC DNA]</scope>
</reference>
<dbReference type="Pfam" id="PF12706">
    <property type="entry name" value="Lactamase_B_2"/>
    <property type="match status" value="1"/>
</dbReference>
<dbReference type="SUPFAM" id="SSF56281">
    <property type="entry name" value="Metallo-hydrolase/oxidoreductase"/>
    <property type="match status" value="1"/>
</dbReference>
<dbReference type="PANTHER" id="PTHR15032:SF4">
    <property type="entry name" value="N-ACYL-PHOSPHATIDYLETHANOLAMINE-HYDROLYZING PHOSPHOLIPASE D"/>
    <property type="match status" value="1"/>
</dbReference>
<protein>
    <submittedName>
        <fullName evidence="2">Phospholipase</fullName>
    </submittedName>
</protein>
<accession>A0A2A4X7L8</accession>
<dbReference type="EMBL" id="NVUK01000002">
    <property type="protein sequence ID" value="PCI78662.1"/>
    <property type="molecule type" value="Genomic_DNA"/>
</dbReference>
<dbReference type="InterPro" id="IPR036866">
    <property type="entry name" value="RibonucZ/Hydroxyglut_hydro"/>
</dbReference>
<dbReference type="AlphaFoldDB" id="A0A2A4X7L8"/>
<dbReference type="Proteomes" id="UP000218775">
    <property type="component" value="Unassembled WGS sequence"/>
</dbReference>
<evidence type="ECO:0000259" key="1">
    <source>
        <dbReference type="Pfam" id="PF12706"/>
    </source>
</evidence>
<name>A0A2A4X7L8_UNCAE</name>
<dbReference type="PANTHER" id="PTHR15032">
    <property type="entry name" value="N-ACYL-PHOSPHATIDYLETHANOLAMINE-HYDROLYZING PHOSPHOLIPASE D"/>
    <property type="match status" value="1"/>
</dbReference>